<sequence length="869" mass="96833">MAAEVPRRRRWSSIFNLSSSQRPKDVNTRISLPCLDLTDSFQLRNVSLSSDTAKHELNKEDSDSTMVQSDATPSSDCTFAVKKDEHDSIDEYRQSPVDEISLTPVRHARDKSLASSFRFGGDEIDVVRSSNVPPIPALPPRIAPLFSRNPSIFSTPSSAPSLRRPPRFDPRGFCRPDDSLRAWRPHHLPHFSTGSSLYSTDTALWSQLPTFEERYPHIQRPHLSVQRAPWPPIHPLAQSYENIISPMLLNYIGQPTLASIVDSADDSPMSEVAAIENRFSSRDMYLDQRERWESLYHGEFGPDHAQSDCQSDARSEYRSDTEGELPANDTQLPVPDLPLTSKEQEDEPPESYSHNECRPLRLGIILFSLWFGNLLVALQDSMIPIAIPTISSELHELNDIAEYLSWYLLAFTVAYPISHKLCRLFDPRVVYLFAVVFFAVGNGFCGSATTSKYLIWCRTIAGIGGASLLQGSTSIIECIIRASEDNSSLTDYIKFVESAYAFSLALGPVLGGLIVDHLGWRWCFWILGISSACLFSLVAVSFRNCPTHQVRCKRSFFARLRSVDYLGVISFSGAMFSLLLALNWAGLEHSWTSATTLGLLFAFVLLLSLLVFVEWVQEDRAMLPPMTLRRDVFWSSLCLLCAYGTSAMLSLYIPFYFQVGQATSATISGIRNLPLVLPSIAAIVLAVGTSFRGRHCVPYMLVGQIVTALGLTFFSIQGASNDTGVWLVLLSIVGFGLAITTLLPYFMLGEIFESRDRHQGHVIMTFFSRLGGTIIASVCQSVFIEVLLKQFETSASPTTLAEVTRVGATRLEKLALKADELVFVREAFSIAISKIMYTGLAVTMMGMLFILALCMSMFGLKRHRDGERI</sequence>
<dbReference type="Pfam" id="PF07690">
    <property type="entry name" value="MFS_1"/>
    <property type="match status" value="1"/>
</dbReference>
<dbReference type="InterPro" id="IPR020846">
    <property type="entry name" value="MFS_dom"/>
</dbReference>
<keyword evidence="9" id="KW-1185">Reference proteome</keyword>
<feature type="compositionally biased region" description="Basic and acidic residues" evidence="5">
    <location>
        <begin position="302"/>
        <end position="321"/>
    </location>
</feature>
<dbReference type="AlphaFoldDB" id="A0A517LGK0"/>
<evidence type="ECO:0000313" key="8">
    <source>
        <dbReference type="EMBL" id="QDS74768.1"/>
    </source>
</evidence>
<feature type="transmembrane region" description="Helical" evidence="6">
    <location>
        <begin position="519"/>
        <end position="542"/>
    </location>
</feature>
<proteinExistence type="predicted"/>
<comment type="subcellular location">
    <subcellularLocation>
        <location evidence="1">Membrane</location>
        <topology evidence="1">Multi-pass membrane protein</topology>
    </subcellularLocation>
</comment>
<evidence type="ECO:0000313" key="9">
    <source>
        <dbReference type="Proteomes" id="UP000316270"/>
    </source>
</evidence>
<evidence type="ECO:0000256" key="3">
    <source>
        <dbReference type="ARBA" id="ARBA00022989"/>
    </source>
</evidence>
<dbReference type="GO" id="GO:0005886">
    <property type="term" value="C:plasma membrane"/>
    <property type="evidence" value="ECO:0007669"/>
    <property type="project" value="TreeGrafter"/>
</dbReference>
<accession>A0A517LGK0</accession>
<feature type="transmembrane region" description="Helical" evidence="6">
    <location>
        <begin position="699"/>
        <end position="719"/>
    </location>
</feature>
<feature type="region of interest" description="Disordered" evidence="5">
    <location>
        <begin position="54"/>
        <end position="75"/>
    </location>
</feature>
<dbReference type="GO" id="GO:0022857">
    <property type="term" value="F:transmembrane transporter activity"/>
    <property type="evidence" value="ECO:0007669"/>
    <property type="project" value="InterPro"/>
</dbReference>
<dbReference type="PANTHER" id="PTHR23501:SF199">
    <property type="entry name" value="MFS EFFLUX TRANSPORTER INPD-RELATED"/>
    <property type="match status" value="1"/>
</dbReference>
<feature type="transmembrane region" description="Helical" evidence="6">
    <location>
        <begin position="835"/>
        <end position="860"/>
    </location>
</feature>
<gene>
    <name evidence="8" type="ORF">FKW77_001540</name>
</gene>
<dbReference type="PROSITE" id="PS50850">
    <property type="entry name" value="MFS"/>
    <property type="match status" value="1"/>
</dbReference>
<feature type="transmembrane region" description="Helical" evidence="6">
    <location>
        <begin position="669"/>
        <end position="687"/>
    </location>
</feature>
<dbReference type="Gene3D" id="1.20.1250.20">
    <property type="entry name" value="MFS general substrate transporter like domains"/>
    <property type="match status" value="2"/>
</dbReference>
<name>A0A517LGK0_9PEZI</name>
<dbReference type="STRING" id="50376.A0A517LGK0"/>
<protein>
    <recommendedName>
        <fullName evidence="7">Major facilitator superfamily (MFS) profile domain-containing protein</fullName>
    </recommendedName>
</protein>
<dbReference type="Proteomes" id="UP000316270">
    <property type="component" value="Chromosome 12"/>
</dbReference>
<feature type="compositionally biased region" description="Polar residues" evidence="5">
    <location>
        <begin position="64"/>
        <end position="75"/>
    </location>
</feature>
<feature type="transmembrane region" description="Helical" evidence="6">
    <location>
        <begin position="429"/>
        <end position="449"/>
    </location>
</feature>
<evidence type="ECO:0000259" key="7">
    <source>
        <dbReference type="PROSITE" id="PS50850"/>
    </source>
</evidence>
<evidence type="ECO:0000256" key="5">
    <source>
        <dbReference type="SAM" id="MobiDB-lite"/>
    </source>
</evidence>
<feature type="transmembrane region" description="Helical" evidence="6">
    <location>
        <begin position="766"/>
        <end position="788"/>
    </location>
</feature>
<feature type="domain" description="Major facilitator superfamily (MFS) profile" evidence="7">
    <location>
        <begin position="365"/>
        <end position="864"/>
    </location>
</feature>
<reference evidence="8 9" key="1">
    <citation type="submission" date="2019-07" db="EMBL/GenBank/DDBJ databases">
        <title>Finished genome of Venturia effusa.</title>
        <authorList>
            <person name="Young C.A."/>
            <person name="Cox M.P."/>
            <person name="Ganley A.R.D."/>
            <person name="David W.J."/>
        </authorList>
    </citation>
    <scope>NUCLEOTIDE SEQUENCE [LARGE SCALE GENOMIC DNA]</scope>
    <source>
        <strain evidence="9">albino</strain>
    </source>
</reference>
<keyword evidence="4 6" id="KW-0472">Membrane</keyword>
<dbReference type="SUPFAM" id="SSF103473">
    <property type="entry name" value="MFS general substrate transporter"/>
    <property type="match status" value="1"/>
</dbReference>
<keyword evidence="3 6" id="KW-1133">Transmembrane helix</keyword>
<feature type="region of interest" description="Disordered" evidence="5">
    <location>
        <begin position="302"/>
        <end position="354"/>
    </location>
</feature>
<feature type="transmembrane region" description="Helical" evidence="6">
    <location>
        <begin position="492"/>
        <end position="513"/>
    </location>
</feature>
<feature type="transmembrane region" description="Helical" evidence="6">
    <location>
        <begin position="637"/>
        <end position="657"/>
    </location>
</feature>
<feature type="transmembrane region" description="Helical" evidence="6">
    <location>
        <begin position="563"/>
        <end position="585"/>
    </location>
</feature>
<dbReference type="PANTHER" id="PTHR23501">
    <property type="entry name" value="MAJOR FACILITATOR SUPERFAMILY"/>
    <property type="match status" value="1"/>
</dbReference>
<evidence type="ECO:0000256" key="4">
    <source>
        <dbReference type="ARBA" id="ARBA00023136"/>
    </source>
</evidence>
<dbReference type="EMBL" id="CP042196">
    <property type="protein sequence ID" value="QDS74768.1"/>
    <property type="molecule type" value="Genomic_DNA"/>
</dbReference>
<feature type="transmembrane region" description="Helical" evidence="6">
    <location>
        <begin position="597"/>
        <end position="616"/>
    </location>
</feature>
<evidence type="ECO:0000256" key="6">
    <source>
        <dbReference type="SAM" id="Phobius"/>
    </source>
</evidence>
<evidence type="ECO:0000256" key="2">
    <source>
        <dbReference type="ARBA" id="ARBA00022692"/>
    </source>
</evidence>
<dbReference type="OrthoDB" id="5086884at2759"/>
<dbReference type="InterPro" id="IPR036259">
    <property type="entry name" value="MFS_trans_sf"/>
</dbReference>
<keyword evidence="2 6" id="KW-0812">Transmembrane</keyword>
<feature type="transmembrane region" description="Helical" evidence="6">
    <location>
        <begin position="725"/>
        <end position="746"/>
    </location>
</feature>
<organism evidence="8 9">
    <name type="scientific">Venturia effusa</name>
    <dbReference type="NCBI Taxonomy" id="50376"/>
    <lineage>
        <taxon>Eukaryota</taxon>
        <taxon>Fungi</taxon>
        <taxon>Dikarya</taxon>
        <taxon>Ascomycota</taxon>
        <taxon>Pezizomycotina</taxon>
        <taxon>Dothideomycetes</taxon>
        <taxon>Pleosporomycetidae</taxon>
        <taxon>Venturiales</taxon>
        <taxon>Venturiaceae</taxon>
        <taxon>Venturia</taxon>
    </lineage>
</organism>
<evidence type="ECO:0000256" key="1">
    <source>
        <dbReference type="ARBA" id="ARBA00004141"/>
    </source>
</evidence>
<dbReference type="InterPro" id="IPR011701">
    <property type="entry name" value="MFS"/>
</dbReference>